<dbReference type="AlphaFoldDB" id="A0A2S7X565"/>
<dbReference type="Pfam" id="PF01370">
    <property type="entry name" value="Epimerase"/>
    <property type="match status" value="1"/>
</dbReference>
<dbReference type="RefSeq" id="WP_061013161.1">
    <property type="nucleotide sequence ID" value="NZ_BSOU01000010.1"/>
</dbReference>
<evidence type="ECO:0000259" key="1">
    <source>
        <dbReference type="Pfam" id="PF01370"/>
    </source>
</evidence>
<dbReference type="EMBL" id="MSCP01000003">
    <property type="protein sequence ID" value="PQJ85381.1"/>
    <property type="molecule type" value="Genomic_DNA"/>
</dbReference>
<accession>A0A2S7X565</accession>
<gene>
    <name evidence="2" type="ORF">BTO23_18855</name>
</gene>
<dbReference type="InterPro" id="IPR001509">
    <property type="entry name" value="Epimerase_deHydtase"/>
</dbReference>
<dbReference type="InterPro" id="IPR050177">
    <property type="entry name" value="Lipid_A_modif_metabolic_enz"/>
</dbReference>
<dbReference type="SUPFAM" id="SSF51735">
    <property type="entry name" value="NAD(P)-binding Rossmann-fold domains"/>
    <property type="match status" value="1"/>
</dbReference>
<evidence type="ECO:0000313" key="3">
    <source>
        <dbReference type="Proteomes" id="UP000239273"/>
    </source>
</evidence>
<protein>
    <submittedName>
        <fullName evidence="2">UDP-glucose 4-epimerase</fullName>
    </submittedName>
</protein>
<dbReference type="PANTHER" id="PTHR43245:SF58">
    <property type="entry name" value="BLL5923 PROTEIN"/>
    <property type="match status" value="1"/>
</dbReference>
<dbReference type="Gene3D" id="3.40.50.720">
    <property type="entry name" value="NAD(P)-binding Rossmann-like Domain"/>
    <property type="match status" value="1"/>
</dbReference>
<dbReference type="InterPro" id="IPR036291">
    <property type="entry name" value="NAD(P)-bd_dom_sf"/>
</dbReference>
<dbReference type="Proteomes" id="UP000239273">
    <property type="component" value="Unassembled WGS sequence"/>
</dbReference>
<reference evidence="2 3" key="1">
    <citation type="submission" date="2016-12" db="EMBL/GenBank/DDBJ databases">
        <title>Diversity of luminous bacteria.</title>
        <authorList>
            <person name="Yoshizawa S."/>
            <person name="Kogure K."/>
        </authorList>
    </citation>
    <scope>NUCLEOTIDE SEQUENCE [LARGE SCALE GENOMIC DNA]</scope>
    <source>
        <strain evidence="2 3">NBRC 105001</strain>
    </source>
</reference>
<organism evidence="2 3">
    <name type="scientific">Aliivibrio sifiae</name>
    <dbReference type="NCBI Taxonomy" id="566293"/>
    <lineage>
        <taxon>Bacteria</taxon>
        <taxon>Pseudomonadati</taxon>
        <taxon>Pseudomonadota</taxon>
        <taxon>Gammaproteobacteria</taxon>
        <taxon>Vibrionales</taxon>
        <taxon>Vibrionaceae</taxon>
        <taxon>Aliivibrio</taxon>
    </lineage>
</organism>
<evidence type="ECO:0000313" key="2">
    <source>
        <dbReference type="EMBL" id="PQJ85381.1"/>
    </source>
</evidence>
<sequence length="305" mass="33454">MKILVTGGSGFIGDCLLNSLSSAYTLIGQGRSMRRDNFNLKQFFEFDINSQSVWNPCLQDVNVVIHLAAVAHNNSTDPNYINEVNVHGTVNLARQAVEHGVKRFVFISSISVLGNSTHKGKTLNEDSEYLPHSKCAQSKLDAEIALLNIAKETGLEVVILRPVLVYGADCPGNFGKLVNLVKKMPMLPFALCDNKRSFISLDNLVDFIAVCIEHPKAKNEIFCISDGVDVSIKELTNSIAKGLGKTLIQCPVPEFVFSLLGKISGKQDQIEQLTGDLQIDSSKARSLLGWKPPFTMTDTLSRLSE</sequence>
<name>A0A2S7X565_9GAMM</name>
<feature type="domain" description="NAD-dependent epimerase/dehydratase" evidence="1">
    <location>
        <begin position="3"/>
        <end position="222"/>
    </location>
</feature>
<dbReference type="OrthoDB" id="9801056at2"/>
<dbReference type="PANTHER" id="PTHR43245">
    <property type="entry name" value="BIFUNCTIONAL POLYMYXIN RESISTANCE PROTEIN ARNA"/>
    <property type="match status" value="1"/>
</dbReference>
<proteinExistence type="predicted"/>
<comment type="caution">
    <text evidence="2">The sequence shown here is derived from an EMBL/GenBank/DDBJ whole genome shotgun (WGS) entry which is preliminary data.</text>
</comment>